<evidence type="ECO:0000313" key="3">
    <source>
        <dbReference type="Proteomes" id="UP000821866"/>
    </source>
</evidence>
<dbReference type="Proteomes" id="UP000821866">
    <property type="component" value="Chromosome 7"/>
</dbReference>
<feature type="region of interest" description="Disordered" evidence="1">
    <location>
        <begin position="174"/>
        <end position="194"/>
    </location>
</feature>
<evidence type="ECO:0000256" key="1">
    <source>
        <dbReference type="SAM" id="MobiDB-lite"/>
    </source>
</evidence>
<keyword evidence="3" id="KW-1185">Reference proteome</keyword>
<sequence>MREAFAESRTNRYAVYDAMLVSTTAQHRESDKYADMLIDGYALSTLRAAILEWAPAFANAPRLLLWARDDTAFDPSTLLTRMESLANTPGDVFGRVAGPDNNDTVFSENTTIADLSWEQLEQCAYFIKMAALLRLSSVYEDVTRKVGESEEFELVSPSLATRANLTLVAIDDPSPCAPSGGKDRLTTRTMSKSQ</sequence>
<name>A0A9J6DGH9_RHIMP</name>
<reference evidence="2" key="1">
    <citation type="journal article" date="2020" name="Cell">
        <title>Large-Scale Comparative Analyses of Tick Genomes Elucidate Their Genetic Diversity and Vector Capacities.</title>
        <authorList>
            <consortium name="Tick Genome and Microbiome Consortium (TIGMIC)"/>
            <person name="Jia N."/>
            <person name="Wang J."/>
            <person name="Shi W."/>
            <person name="Du L."/>
            <person name="Sun Y."/>
            <person name="Zhan W."/>
            <person name="Jiang J.F."/>
            <person name="Wang Q."/>
            <person name="Zhang B."/>
            <person name="Ji P."/>
            <person name="Bell-Sakyi L."/>
            <person name="Cui X.M."/>
            <person name="Yuan T.T."/>
            <person name="Jiang B.G."/>
            <person name="Yang W.F."/>
            <person name="Lam T.T."/>
            <person name="Chang Q.C."/>
            <person name="Ding S.J."/>
            <person name="Wang X.J."/>
            <person name="Zhu J.G."/>
            <person name="Ruan X.D."/>
            <person name="Zhao L."/>
            <person name="Wei J.T."/>
            <person name="Ye R.Z."/>
            <person name="Que T.C."/>
            <person name="Du C.H."/>
            <person name="Zhou Y.H."/>
            <person name="Cheng J.X."/>
            <person name="Dai P.F."/>
            <person name="Guo W.B."/>
            <person name="Han X.H."/>
            <person name="Huang E.J."/>
            <person name="Li L.F."/>
            <person name="Wei W."/>
            <person name="Gao Y.C."/>
            <person name="Liu J.Z."/>
            <person name="Shao H.Z."/>
            <person name="Wang X."/>
            <person name="Wang C.C."/>
            <person name="Yang T.C."/>
            <person name="Huo Q.B."/>
            <person name="Li W."/>
            <person name="Chen H.Y."/>
            <person name="Chen S.E."/>
            <person name="Zhou L.G."/>
            <person name="Ni X.B."/>
            <person name="Tian J.H."/>
            <person name="Sheng Y."/>
            <person name="Liu T."/>
            <person name="Pan Y.S."/>
            <person name="Xia L.Y."/>
            <person name="Li J."/>
            <person name="Zhao F."/>
            <person name="Cao W.C."/>
        </authorList>
    </citation>
    <scope>NUCLEOTIDE SEQUENCE</scope>
    <source>
        <strain evidence="2">Rmic-2018</strain>
    </source>
</reference>
<accession>A0A9J6DGH9</accession>
<evidence type="ECO:0000313" key="2">
    <source>
        <dbReference type="EMBL" id="KAH8020998.1"/>
    </source>
</evidence>
<gene>
    <name evidence="2" type="ORF">HPB51_011554</name>
</gene>
<dbReference type="AlphaFoldDB" id="A0A9J6DGH9"/>
<protein>
    <submittedName>
        <fullName evidence="2">Uncharacterized protein</fullName>
    </submittedName>
</protein>
<comment type="caution">
    <text evidence="2">The sequence shown here is derived from an EMBL/GenBank/DDBJ whole genome shotgun (WGS) entry which is preliminary data.</text>
</comment>
<proteinExistence type="predicted"/>
<organism evidence="2 3">
    <name type="scientific">Rhipicephalus microplus</name>
    <name type="common">Cattle tick</name>
    <name type="synonym">Boophilus microplus</name>
    <dbReference type="NCBI Taxonomy" id="6941"/>
    <lineage>
        <taxon>Eukaryota</taxon>
        <taxon>Metazoa</taxon>
        <taxon>Ecdysozoa</taxon>
        <taxon>Arthropoda</taxon>
        <taxon>Chelicerata</taxon>
        <taxon>Arachnida</taxon>
        <taxon>Acari</taxon>
        <taxon>Parasitiformes</taxon>
        <taxon>Ixodida</taxon>
        <taxon>Ixodoidea</taxon>
        <taxon>Ixodidae</taxon>
        <taxon>Rhipicephalinae</taxon>
        <taxon>Rhipicephalus</taxon>
        <taxon>Boophilus</taxon>
    </lineage>
</organism>
<dbReference type="EMBL" id="JABSTU010000009">
    <property type="protein sequence ID" value="KAH8020998.1"/>
    <property type="molecule type" value="Genomic_DNA"/>
</dbReference>
<reference evidence="2" key="2">
    <citation type="submission" date="2021-09" db="EMBL/GenBank/DDBJ databases">
        <authorList>
            <person name="Jia N."/>
            <person name="Wang J."/>
            <person name="Shi W."/>
            <person name="Du L."/>
            <person name="Sun Y."/>
            <person name="Zhan W."/>
            <person name="Jiang J."/>
            <person name="Wang Q."/>
            <person name="Zhang B."/>
            <person name="Ji P."/>
            <person name="Sakyi L.B."/>
            <person name="Cui X."/>
            <person name="Yuan T."/>
            <person name="Jiang B."/>
            <person name="Yang W."/>
            <person name="Lam T.T.-Y."/>
            <person name="Chang Q."/>
            <person name="Ding S."/>
            <person name="Wang X."/>
            <person name="Zhu J."/>
            <person name="Ruan X."/>
            <person name="Zhao L."/>
            <person name="Wei J."/>
            <person name="Que T."/>
            <person name="Du C."/>
            <person name="Cheng J."/>
            <person name="Dai P."/>
            <person name="Han X."/>
            <person name="Huang E."/>
            <person name="Gao Y."/>
            <person name="Liu J."/>
            <person name="Shao H."/>
            <person name="Ye R."/>
            <person name="Li L."/>
            <person name="Wei W."/>
            <person name="Wang X."/>
            <person name="Wang C."/>
            <person name="Huo Q."/>
            <person name="Li W."/>
            <person name="Guo W."/>
            <person name="Chen H."/>
            <person name="Chen S."/>
            <person name="Zhou L."/>
            <person name="Zhou L."/>
            <person name="Ni X."/>
            <person name="Tian J."/>
            <person name="Zhou Y."/>
            <person name="Sheng Y."/>
            <person name="Liu T."/>
            <person name="Pan Y."/>
            <person name="Xia L."/>
            <person name="Li J."/>
            <person name="Zhao F."/>
            <person name="Cao W."/>
        </authorList>
    </citation>
    <scope>NUCLEOTIDE SEQUENCE</scope>
    <source>
        <strain evidence="2">Rmic-2018</strain>
        <tissue evidence="2">Larvae</tissue>
    </source>
</reference>